<dbReference type="EMBL" id="CAICTM010000198">
    <property type="protein sequence ID" value="CAB9504497.1"/>
    <property type="molecule type" value="Genomic_DNA"/>
</dbReference>
<keyword evidence="2" id="KW-0460">Magnesium</keyword>
<dbReference type="Gene3D" id="3.40.50.150">
    <property type="entry name" value="Vaccinia Virus protein VP39"/>
    <property type="match status" value="1"/>
</dbReference>
<keyword evidence="1" id="KW-0479">Metal-binding</keyword>
<dbReference type="GO" id="GO:0008168">
    <property type="term" value="F:methyltransferase activity"/>
    <property type="evidence" value="ECO:0007669"/>
    <property type="project" value="UniProtKB-KW"/>
</dbReference>
<evidence type="ECO:0000313" key="4">
    <source>
        <dbReference type="Proteomes" id="UP001153069"/>
    </source>
</evidence>
<keyword evidence="3" id="KW-0808">Transferase</keyword>
<dbReference type="SUPFAM" id="SSF53335">
    <property type="entry name" value="S-adenosyl-L-methionine-dependent methyltransferases"/>
    <property type="match status" value="1"/>
</dbReference>
<organism evidence="3 4">
    <name type="scientific">Seminavis robusta</name>
    <dbReference type="NCBI Taxonomy" id="568900"/>
    <lineage>
        <taxon>Eukaryota</taxon>
        <taxon>Sar</taxon>
        <taxon>Stramenopiles</taxon>
        <taxon>Ochrophyta</taxon>
        <taxon>Bacillariophyta</taxon>
        <taxon>Bacillariophyceae</taxon>
        <taxon>Bacillariophycidae</taxon>
        <taxon>Naviculales</taxon>
        <taxon>Naviculaceae</taxon>
        <taxon>Seminavis</taxon>
    </lineage>
</organism>
<evidence type="ECO:0000256" key="1">
    <source>
        <dbReference type="ARBA" id="ARBA00022723"/>
    </source>
</evidence>
<proteinExistence type="predicted"/>
<sequence length="356" mass="38529">MTSKDSDAGGVMAPMTGDYNKLNASQSTVWKYAKPLFANALQDVARGSTFRVADLGCATGGNSVAPLAFVASHLHNDCALEVFLGDLPQNAWSAVVTTVTPESITGTPNGDRSASNTFVYMVGRTFYESCTPPGTLDLNYSLVAVHWMKSYAGDVPTGLYATDPLHTTDPELLQAWRTAGAQDFADFTRARHRELKLGGRFIGAVACPKENGDYPWSKVGKVLHDALLSKVESPQVIAACVLPCCWRTRADVEAGFAIGWQVEALEFHETKDPVREQLEQGGVITPTEYATAVVESFKSVGHPTYAGALAKTMPQTQVDQLLAEAYKDCIDVIAADPEQYNLDVSFWYVVAKKTSD</sequence>
<protein>
    <submittedName>
        <fullName evidence="3">Methyltransferase FUS9</fullName>
    </submittedName>
</protein>
<dbReference type="GO" id="GO:0046872">
    <property type="term" value="F:metal ion binding"/>
    <property type="evidence" value="ECO:0007669"/>
    <property type="project" value="UniProtKB-KW"/>
</dbReference>
<dbReference type="OrthoDB" id="1523883at2759"/>
<dbReference type="Pfam" id="PF03492">
    <property type="entry name" value="Methyltransf_7"/>
    <property type="match status" value="1"/>
</dbReference>
<keyword evidence="4" id="KW-1185">Reference proteome</keyword>
<accession>A0A9N8DJX1</accession>
<keyword evidence="3" id="KW-0489">Methyltransferase</keyword>
<comment type="caution">
    <text evidence="3">The sequence shown here is derived from an EMBL/GenBank/DDBJ whole genome shotgun (WGS) entry which is preliminary data.</text>
</comment>
<dbReference type="Gene3D" id="1.10.1200.270">
    <property type="entry name" value="Methyltransferase, alpha-helical capping domain"/>
    <property type="match status" value="1"/>
</dbReference>
<dbReference type="AlphaFoldDB" id="A0A9N8DJX1"/>
<evidence type="ECO:0000313" key="3">
    <source>
        <dbReference type="EMBL" id="CAB9504497.1"/>
    </source>
</evidence>
<dbReference type="InterPro" id="IPR029063">
    <property type="entry name" value="SAM-dependent_MTases_sf"/>
</dbReference>
<dbReference type="Proteomes" id="UP001153069">
    <property type="component" value="Unassembled WGS sequence"/>
</dbReference>
<reference evidence="3" key="1">
    <citation type="submission" date="2020-06" db="EMBL/GenBank/DDBJ databases">
        <authorList>
            <consortium name="Plant Systems Biology data submission"/>
        </authorList>
    </citation>
    <scope>NUCLEOTIDE SEQUENCE</scope>
    <source>
        <strain evidence="3">D6</strain>
    </source>
</reference>
<evidence type="ECO:0000256" key="2">
    <source>
        <dbReference type="ARBA" id="ARBA00022842"/>
    </source>
</evidence>
<gene>
    <name evidence="3" type="ORF">SEMRO_199_G084330.1</name>
</gene>
<dbReference type="PANTHER" id="PTHR31009">
    <property type="entry name" value="S-ADENOSYL-L-METHIONINE:CARBOXYL METHYLTRANSFERASE FAMILY PROTEIN"/>
    <property type="match status" value="1"/>
</dbReference>
<dbReference type="InterPro" id="IPR042086">
    <property type="entry name" value="MeTrfase_capping"/>
</dbReference>
<name>A0A9N8DJX1_9STRA</name>
<dbReference type="GO" id="GO:0032259">
    <property type="term" value="P:methylation"/>
    <property type="evidence" value="ECO:0007669"/>
    <property type="project" value="UniProtKB-KW"/>
</dbReference>
<dbReference type="InterPro" id="IPR005299">
    <property type="entry name" value="MeTrfase_7"/>
</dbReference>